<dbReference type="InterPro" id="IPR007577">
    <property type="entry name" value="GlycoTrfase_DXD_sugar-bd_CS"/>
</dbReference>
<reference evidence="1 2" key="1">
    <citation type="submission" date="2020-06" db="EMBL/GenBank/DDBJ databases">
        <title>Sphingomonas hominis sp. nov., a member of the Sphingomonas, isolated from the hair of a 22-year-old girl.</title>
        <authorList>
            <person name="Zhang D.-F."/>
            <person name="Cui X.-W."/>
        </authorList>
    </citation>
    <scope>NUCLEOTIDE SEQUENCE [LARGE SCALE GENOMIC DNA]</scope>
    <source>
        <strain evidence="1 2">HHU CXW</strain>
    </source>
</reference>
<dbReference type="Proteomes" id="UP000621447">
    <property type="component" value="Unassembled WGS sequence"/>
</dbReference>
<accession>A0ABX2JJJ1</accession>
<dbReference type="Gene3D" id="3.90.550.20">
    <property type="match status" value="1"/>
</dbReference>
<gene>
    <name evidence="1" type="ORF">HRV97_16795</name>
</gene>
<dbReference type="PANTHER" id="PTHR31834">
    <property type="entry name" value="INITIATION-SPECIFIC ALPHA-1,6-MANNOSYLTRANSFERASE"/>
    <property type="match status" value="1"/>
</dbReference>
<proteinExistence type="predicted"/>
<name>A0ABX2JJJ1_9SPHN</name>
<keyword evidence="2" id="KW-1185">Reference proteome</keyword>
<sequence length="243" mass="27487">MDALRALNPQWKHRLYDAVAVERFIAEEYGEAILARYRRIAPGYGAARADLFRYLLIFRLGGVYLDIKSGADRPFDEVLQHDDAFIVSQWDNGPGGTHPSDALHPELSDVKGGEFQQWHVIAAPGHPFLRAVIERVLHAIDTYNPYRVGVGLNVLRVTGPIPYTMAISPLLANYPHRRVQNERALSLRYSTLAEGDHRRHFKGHYSRRRTPIVGADRGWIANAPLLGFLVARSLVRRAIKHVT</sequence>
<dbReference type="EMBL" id="JABULH010000017">
    <property type="protein sequence ID" value="NTS66800.1"/>
    <property type="molecule type" value="Genomic_DNA"/>
</dbReference>
<dbReference type="Pfam" id="PF04488">
    <property type="entry name" value="Gly_transf_sug"/>
    <property type="match status" value="1"/>
</dbReference>
<organism evidence="1 2">
    <name type="scientific">Sphingomonas hominis</name>
    <dbReference type="NCBI Taxonomy" id="2741495"/>
    <lineage>
        <taxon>Bacteria</taxon>
        <taxon>Pseudomonadati</taxon>
        <taxon>Pseudomonadota</taxon>
        <taxon>Alphaproteobacteria</taxon>
        <taxon>Sphingomonadales</taxon>
        <taxon>Sphingomonadaceae</taxon>
        <taxon>Sphingomonas</taxon>
    </lineage>
</organism>
<dbReference type="InterPro" id="IPR029044">
    <property type="entry name" value="Nucleotide-diphossugar_trans"/>
</dbReference>
<protein>
    <submittedName>
        <fullName evidence="1">Glycosyltransferase</fullName>
    </submittedName>
</protein>
<dbReference type="InterPro" id="IPR039367">
    <property type="entry name" value="Och1-like"/>
</dbReference>
<evidence type="ECO:0000313" key="1">
    <source>
        <dbReference type="EMBL" id="NTS66800.1"/>
    </source>
</evidence>
<dbReference type="PANTHER" id="PTHR31834:SF1">
    <property type="entry name" value="INITIATION-SPECIFIC ALPHA-1,6-MANNOSYLTRANSFERASE"/>
    <property type="match status" value="1"/>
</dbReference>
<evidence type="ECO:0000313" key="2">
    <source>
        <dbReference type="Proteomes" id="UP000621447"/>
    </source>
</evidence>
<comment type="caution">
    <text evidence="1">The sequence shown here is derived from an EMBL/GenBank/DDBJ whole genome shotgun (WGS) entry which is preliminary data.</text>
</comment>
<dbReference type="RefSeq" id="WP_174195281.1">
    <property type="nucleotide sequence ID" value="NZ_JABULH010000017.1"/>
</dbReference>
<dbReference type="SUPFAM" id="SSF53448">
    <property type="entry name" value="Nucleotide-diphospho-sugar transferases"/>
    <property type="match status" value="1"/>
</dbReference>